<evidence type="ECO:0000313" key="9">
    <source>
        <dbReference type="Proteomes" id="UP000813824"/>
    </source>
</evidence>
<evidence type="ECO:0000256" key="1">
    <source>
        <dbReference type="ARBA" id="ARBA00004127"/>
    </source>
</evidence>
<organism evidence="8 9">
    <name type="scientific">Cristinia sonorae</name>
    <dbReference type="NCBI Taxonomy" id="1940300"/>
    <lineage>
        <taxon>Eukaryota</taxon>
        <taxon>Fungi</taxon>
        <taxon>Dikarya</taxon>
        <taxon>Basidiomycota</taxon>
        <taxon>Agaricomycotina</taxon>
        <taxon>Agaricomycetes</taxon>
        <taxon>Agaricomycetidae</taxon>
        <taxon>Agaricales</taxon>
        <taxon>Pleurotineae</taxon>
        <taxon>Stephanosporaceae</taxon>
        <taxon>Cristinia</taxon>
    </lineage>
</organism>
<dbReference type="GO" id="GO:0005462">
    <property type="term" value="F:UDP-N-acetylglucosamine transmembrane transporter activity"/>
    <property type="evidence" value="ECO:0007669"/>
    <property type="project" value="TreeGrafter"/>
</dbReference>
<name>A0A8K0XN15_9AGAR</name>
<dbReference type="InterPro" id="IPR013657">
    <property type="entry name" value="SCL35B1-4/HUT1"/>
</dbReference>
<keyword evidence="6 7" id="KW-0472">Membrane</keyword>
<sequence>MDRNFLLGGLSLALAWDWTQTLTLIFGGCCSNALTLEQLTLTNPHAGSLITFAQFLFITLHGLPKFVKFTPYPRLKPRQISILPYLAQVVLFYLVSLLNNAAFAYKIPMPVHIVFRSGGLIINMVMGWLLQGRRYPARQIISVLVITSGVALTTLSAVTPRSGQMKASSTASPTDIRLYLTGISILFVALVFSSILGIVQDLTYTAHRKRVAEQPQQAQINQGEPWQESMFYLHFLSMPMFLLMRQDLASQFESLWLSPSIHLSLPPTLSSIPKISTLSTPNSLNLPSGMFILLLNTITQLVCVAGVHRLTSRVSSLTVTLVLVVRKAVSLLISVFLFSDRYDQMDLRAKAMMLGGAGMVFVGTLAYSVVAKKGSAEKAKKD</sequence>
<dbReference type="SUPFAM" id="SSF103481">
    <property type="entry name" value="Multidrug resistance efflux transporter EmrE"/>
    <property type="match status" value="1"/>
</dbReference>
<dbReference type="PANTHER" id="PTHR10778:SF4">
    <property type="entry name" value="NUCLEOTIDE SUGAR TRANSPORTER SLC35B4"/>
    <property type="match status" value="1"/>
</dbReference>
<comment type="subcellular location">
    <subcellularLocation>
        <location evidence="1">Endomembrane system</location>
        <topology evidence="1">Multi-pass membrane protein</topology>
    </subcellularLocation>
</comment>
<keyword evidence="2" id="KW-0813">Transport</keyword>
<feature type="transmembrane region" description="Helical" evidence="7">
    <location>
        <begin position="351"/>
        <end position="371"/>
    </location>
</feature>
<reference evidence="8" key="1">
    <citation type="journal article" date="2021" name="New Phytol.">
        <title>Evolutionary innovations through gain and loss of genes in the ectomycorrhizal Boletales.</title>
        <authorList>
            <person name="Wu G."/>
            <person name="Miyauchi S."/>
            <person name="Morin E."/>
            <person name="Kuo A."/>
            <person name="Drula E."/>
            <person name="Varga T."/>
            <person name="Kohler A."/>
            <person name="Feng B."/>
            <person name="Cao Y."/>
            <person name="Lipzen A."/>
            <person name="Daum C."/>
            <person name="Hundley H."/>
            <person name="Pangilinan J."/>
            <person name="Johnson J."/>
            <person name="Barry K."/>
            <person name="LaButti K."/>
            <person name="Ng V."/>
            <person name="Ahrendt S."/>
            <person name="Min B."/>
            <person name="Choi I.G."/>
            <person name="Park H."/>
            <person name="Plett J.M."/>
            <person name="Magnuson J."/>
            <person name="Spatafora J.W."/>
            <person name="Nagy L.G."/>
            <person name="Henrissat B."/>
            <person name="Grigoriev I.V."/>
            <person name="Yang Z.L."/>
            <person name="Xu J."/>
            <person name="Martin F.M."/>
        </authorList>
    </citation>
    <scope>NUCLEOTIDE SEQUENCE</scope>
    <source>
        <strain evidence="8">KKN 215</strain>
    </source>
</reference>
<evidence type="ECO:0000256" key="3">
    <source>
        <dbReference type="ARBA" id="ARBA00022597"/>
    </source>
</evidence>
<feature type="transmembrane region" description="Helical" evidence="7">
    <location>
        <begin position="83"/>
        <end position="105"/>
    </location>
</feature>
<gene>
    <name evidence="8" type="ORF">BXZ70DRAFT_896590</name>
</gene>
<feature type="transmembrane region" description="Helical" evidence="7">
    <location>
        <begin position="111"/>
        <end position="129"/>
    </location>
</feature>
<evidence type="ECO:0000313" key="8">
    <source>
        <dbReference type="EMBL" id="KAH8094729.1"/>
    </source>
</evidence>
<protein>
    <submittedName>
        <fullName evidence="8">UAA transporter</fullName>
    </submittedName>
</protein>
<dbReference type="InterPro" id="IPR037185">
    <property type="entry name" value="EmrE-like"/>
</dbReference>
<feature type="transmembrane region" description="Helical" evidence="7">
    <location>
        <begin position="45"/>
        <end position="63"/>
    </location>
</feature>
<proteinExistence type="predicted"/>
<feature type="transmembrane region" description="Helical" evidence="7">
    <location>
        <begin position="319"/>
        <end position="339"/>
    </location>
</feature>
<evidence type="ECO:0000256" key="4">
    <source>
        <dbReference type="ARBA" id="ARBA00022692"/>
    </source>
</evidence>
<accession>A0A8K0XN15</accession>
<keyword evidence="4 7" id="KW-0812">Transmembrane</keyword>
<dbReference type="PROSITE" id="PS51257">
    <property type="entry name" value="PROKAR_LIPOPROTEIN"/>
    <property type="match status" value="1"/>
</dbReference>
<dbReference type="GO" id="GO:0000139">
    <property type="term" value="C:Golgi membrane"/>
    <property type="evidence" value="ECO:0007669"/>
    <property type="project" value="TreeGrafter"/>
</dbReference>
<feature type="transmembrane region" description="Helical" evidence="7">
    <location>
        <begin position="178"/>
        <end position="199"/>
    </location>
</feature>
<evidence type="ECO:0000256" key="6">
    <source>
        <dbReference type="ARBA" id="ARBA00023136"/>
    </source>
</evidence>
<evidence type="ECO:0000256" key="2">
    <source>
        <dbReference type="ARBA" id="ARBA00022448"/>
    </source>
</evidence>
<dbReference type="Pfam" id="PF08449">
    <property type="entry name" value="UAA"/>
    <property type="match status" value="1"/>
</dbReference>
<keyword evidence="3" id="KW-0762">Sugar transport</keyword>
<dbReference type="EMBL" id="JAEVFJ010000025">
    <property type="protein sequence ID" value="KAH8094729.1"/>
    <property type="molecule type" value="Genomic_DNA"/>
</dbReference>
<dbReference type="GO" id="GO:0005464">
    <property type="term" value="F:UDP-xylose transmembrane transporter activity"/>
    <property type="evidence" value="ECO:0007669"/>
    <property type="project" value="TreeGrafter"/>
</dbReference>
<evidence type="ECO:0000256" key="7">
    <source>
        <dbReference type="SAM" id="Phobius"/>
    </source>
</evidence>
<comment type="caution">
    <text evidence="8">The sequence shown here is derived from an EMBL/GenBank/DDBJ whole genome shotgun (WGS) entry which is preliminary data.</text>
</comment>
<dbReference type="GO" id="GO:0005789">
    <property type="term" value="C:endoplasmic reticulum membrane"/>
    <property type="evidence" value="ECO:0007669"/>
    <property type="project" value="TreeGrafter"/>
</dbReference>
<keyword evidence="5 7" id="KW-1133">Transmembrane helix</keyword>
<dbReference type="OrthoDB" id="999962at2759"/>
<feature type="transmembrane region" description="Helical" evidence="7">
    <location>
        <begin position="141"/>
        <end position="158"/>
    </location>
</feature>
<evidence type="ECO:0000256" key="5">
    <source>
        <dbReference type="ARBA" id="ARBA00022989"/>
    </source>
</evidence>
<dbReference type="AlphaFoldDB" id="A0A8K0XN15"/>
<dbReference type="PANTHER" id="PTHR10778">
    <property type="entry name" value="SOLUTE CARRIER FAMILY 35 MEMBER B"/>
    <property type="match status" value="1"/>
</dbReference>
<dbReference type="Proteomes" id="UP000813824">
    <property type="component" value="Unassembled WGS sequence"/>
</dbReference>
<keyword evidence="9" id="KW-1185">Reference proteome</keyword>